<feature type="non-terminal residue" evidence="2">
    <location>
        <position position="1"/>
    </location>
</feature>
<keyword evidence="1" id="KW-0812">Transmembrane</keyword>
<evidence type="ECO:0000313" key="3">
    <source>
        <dbReference type="Proteomes" id="UP001202328"/>
    </source>
</evidence>
<sequence>TYGNFRDVAAQLTNGGIPWFIGTSVVLSLASMIPLSKGITVESKSDGVMTSKAELWNVCHVRFGCFGIY</sequence>
<dbReference type="EMBL" id="JAJJMB010014260">
    <property type="protein sequence ID" value="KAI3861425.1"/>
    <property type="molecule type" value="Genomic_DNA"/>
</dbReference>
<organism evidence="2 3">
    <name type="scientific">Papaver atlanticum</name>
    <dbReference type="NCBI Taxonomy" id="357466"/>
    <lineage>
        <taxon>Eukaryota</taxon>
        <taxon>Viridiplantae</taxon>
        <taxon>Streptophyta</taxon>
        <taxon>Embryophyta</taxon>
        <taxon>Tracheophyta</taxon>
        <taxon>Spermatophyta</taxon>
        <taxon>Magnoliopsida</taxon>
        <taxon>Ranunculales</taxon>
        <taxon>Papaveraceae</taxon>
        <taxon>Papaveroideae</taxon>
        <taxon>Papaver</taxon>
    </lineage>
</organism>
<dbReference type="AlphaFoldDB" id="A0AAD4S5M2"/>
<accession>A0AAD4S5M2</accession>
<dbReference type="Proteomes" id="UP001202328">
    <property type="component" value="Unassembled WGS sequence"/>
</dbReference>
<evidence type="ECO:0000256" key="1">
    <source>
        <dbReference type="SAM" id="Phobius"/>
    </source>
</evidence>
<reference evidence="2" key="1">
    <citation type="submission" date="2022-04" db="EMBL/GenBank/DDBJ databases">
        <title>A functionally conserved STORR gene fusion in Papaver species that diverged 16.8 million years ago.</title>
        <authorList>
            <person name="Catania T."/>
        </authorList>
    </citation>
    <scope>NUCLEOTIDE SEQUENCE</scope>
    <source>
        <strain evidence="2">S-188037</strain>
    </source>
</reference>
<evidence type="ECO:0000313" key="2">
    <source>
        <dbReference type="EMBL" id="KAI3861425.1"/>
    </source>
</evidence>
<proteinExistence type="predicted"/>
<keyword evidence="1" id="KW-1133">Transmembrane helix</keyword>
<protein>
    <submittedName>
        <fullName evidence="2">Uncharacterized protein</fullName>
    </submittedName>
</protein>
<gene>
    <name evidence="2" type="ORF">MKW98_000377</name>
</gene>
<name>A0AAD4S5M2_9MAGN</name>
<keyword evidence="3" id="KW-1185">Reference proteome</keyword>
<keyword evidence="1" id="KW-0472">Membrane</keyword>
<feature type="transmembrane region" description="Helical" evidence="1">
    <location>
        <begin position="16"/>
        <end position="35"/>
    </location>
</feature>
<comment type="caution">
    <text evidence="2">The sequence shown here is derived from an EMBL/GenBank/DDBJ whole genome shotgun (WGS) entry which is preliminary data.</text>
</comment>